<dbReference type="InterPro" id="IPR040351">
    <property type="entry name" value="RAB3IL/RAB3IP/Sec2"/>
</dbReference>
<dbReference type="PANTHER" id="PTHR14430:SF0">
    <property type="entry name" value="SEC2P DOMAIN-CONTAINING PROTEIN"/>
    <property type="match status" value="1"/>
</dbReference>
<dbReference type="PANTHER" id="PTHR14430">
    <property type="entry name" value="RABIN3-RELATED"/>
    <property type="match status" value="1"/>
</dbReference>
<dbReference type="Gene3D" id="6.10.140.910">
    <property type="match status" value="1"/>
</dbReference>
<organism evidence="1 2">
    <name type="scientific">Jimgerdemannia flammicorona</name>
    <dbReference type="NCBI Taxonomy" id="994334"/>
    <lineage>
        <taxon>Eukaryota</taxon>
        <taxon>Fungi</taxon>
        <taxon>Fungi incertae sedis</taxon>
        <taxon>Mucoromycota</taxon>
        <taxon>Mucoromycotina</taxon>
        <taxon>Endogonomycetes</taxon>
        <taxon>Endogonales</taxon>
        <taxon>Endogonaceae</taxon>
        <taxon>Jimgerdemannia</taxon>
    </lineage>
</organism>
<dbReference type="Pfam" id="PF06428">
    <property type="entry name" value="Sec2p"/>
    <property type="match status" value="1"/>
</dbReference>
<sequence length="672" mass="74922">MSPVMATESNSTITQQASPANASNKDITAKDIANLYSRLQAVIETVREPPHTATSTDSSSPRSMSPTLSATQRPSSLSDPKNIPLPASPTTSTRPLPNHSDAVTEMSSYRSRSAPEVDCACRHILVSVDSKHCSLCDRVIPIVAELQKERLQRIEELETNQLKLREEARRVMNMTRDIQTLKDRIEDLEYQLDTRTDEVDKLKADIDSLNEKYIDEIARAAEIQHSKDMVENELEDLSRKLFEEANGMVAHEKREKYDLQVSYQHLQNNLKVTQEQLVAEQMQLQELREKMGHMVEGAGQMESESESLSCLKMPSPSDPTVRAIADIAMLYGLAPTKHFAPEPDIDGIDVTSDGAPTERTSDEAHQDPDHLSPIIHTEADRLPLPPPMQTSVDELMLNEFKEFITTGTTIPLKKIHTIPFMKNCLVEDIETCLRFGPAPRVSARKITDAIVTNTCFIEEAPLGFAEEQYNRPPDVPLKNSASKQHLWERFSGTQSTVIFRGCQACGRIDGPLPFRFRISHFDDWACIDRYCRDRLVAVCEFYVFIRNVRQGYYANRTPGDLYAESIRLRLQMFYARMGALPSLLQGLGLRHDSIGSATIPTVPTRKSYEGSARGSARPSTEIVPEPSSSSTMRTGASVTVTPSTSVSSRSSLVVIDPIAKDLPAIPIAAHTE</sequence>
<gene>
    <name evidence="1" type="ORF">BC936DRAFT_149448</name>
</gene>
<accession>A0A433D0U1</accession>
<dbReference type="Pfam" id="PF25555">
    <property type="entry name" value="RAB3A-like_C"/>
    <property type="match status" value="1"/>
</dbReference>
<dbReference type="Proteomes" id="UP000268093">
    <property type="component" value="Unassembled WGS sequence"/>
</dbReference>
<keyword evidence="2" id="KW-1185">Reference proteome</keyword>
<dbReference type="GO" id="GO:0070319">
    <property type="term" value="C:Golgi to plasma membrane transport vesicle"/>
    <property type="evidence" value="ECO:0007669"/>
    <property type="project" value="TreeGrafter"/>
</dbReference>
<dbReference type="SUPFAM" id="SSF144284">
    <property type="entry name" value="Sec2 N-terminal region"/>
    <property type="match status" value="1"/>
</dbReference>
<dbReference type="GO" id="GO:0005085">
    <property type="term" value="F:guanyl-nucleotide exchange factor activity"/>
    <property type="evidence" value="ECO:0007669"/>
    <property type="project" value="InterPro"/>
</dbReference>
<dbReference type="GO" id="GO:0051286">
    <property type="term" value="C:cell tip"/>
    <property type="evidence" value="ECO:0007669"/>
    <property type="project" value="TreeGrafter"/>
</dbReference>
<dbReference type="GO" id="GO:0006887">
    <property type="term" value="P:exocytosis"/>
    <property type="evidence" value="ECO:0007669"/>
    <property type="project" value="TreeGrafter"/>
</dbReference>
<protein>
    <submittedName>
        <fullName evidence="1">Uncharacterized protein</fullName>
    </submittedName>
</protein>
<comment type="caution">
    <text evidence="1">The sequence shown here is derived from an EMBL/GenBank/DDBJ whole genome shotgun (WGS) entry which is preliminary data.</text>
</comment>
<proteinExistence type="predicted"/>
<dbReference type="InterPro" id="IPR009449">
    <property type="entry name" value="Sec2_N"/>
</dbReference>
<dbReference type="CDD" id="cd21044">
    <property type="entry name" value="Rab11BD_RAB3IP_like"/>
    <property type="match status" value="1"/>
</dbReference>
<evidence type="ECO:0000313" key="2">
    <source>
        <dbReference type="Proteomes" id="UP000268093"/>
    </source>
</evidence>
<evidence type="ECO:0000313" key="1">
    <source>
        <dbReference type="EMBL" id="RUP44450.1"/>
    </source>
</evidence>
<reference evidence="1 2" key="1">
    <citation type="journal article" date="2018" name="New Phytol.">
        <title>Phylogenomics of Endogonaceae and evolution of mycorrhizas within Mucoromycota.</title>
        <authorList>
            <person name="Chang Y."/>
            <person name="Desiro A."/>
            <person name="Na H."/>
            <person name="Sandor L."/>
            <person name="Lipzen A."/>
            <person name="Clum A."/>
            <person name="Barry K."/>
            <person name="Grigoriev I.V."/>
            <person name="Martin F.M."/>
            <person name="Stajich J.E."/>
            <person name="Smith M.E."/>
            <person name="Bonito G."/>
            <person name="Spatafora J.W."/>
        </authorList>
    </citation>
    <scope>NUCLEOTIDE SEQUENCE [LARGE SCALE GENOMIC DNA]</scope>
    <source>
        <strain evidence="1 2">GMNB39</strain>
    </source>
</reference>
<dbReference type="EMBL" id="RBNI01008904">
    <property type="protein sequence ID" value="RUP44450.1"/>
    <property type="molecule type" value="Genomic_DNA"/>
</dbReference>
<dbReference type="OrthoDB" id="5560525at2759"/>
<name>A0A433D0U1_9FUNG</name>